<dbReference type="PROSITE" id="PS00973">
    <property type="entry name" value="USP_2"/>
    <property type="match status" value="1"/>
</dbReference>
<evidence type="ECO:0000256" key="6">
    <source>
        <dbReference type="ARBA" id="ARBA00022807"/>
    </source>
</evidence>
<evidence type="ECO:0000256" key="2">
    <source>
        <dbReference type="ARBA" id="ARBA00009085"/>
    </source>
</evidence>
<dbReference type="Pfam" id="PF00443">
    <property type="entry name" value="UCH"/>
    <property type="match status" value="1"/>
</dbReference>
<dbReference type="PANTHER" id="PTHR24006:SF888">
    <property type="entry name" value="UBIQUITIN CARBOXYL-TERMINAL HYDROLASE 30"/>
    <property type="match status" value="1"/>
</dbReference>
<dbReference type="InterPro" id="IPR038765">
    <property type="entry name" value="Papain-like_cys_pep_sf"/>
</dbReference>
<evidence type="ECO:0000313" key="10">
    <source>
        <dbReference type="Proteomes" id="UP001283361"/>
    </source>
</evidence>
<dbReference type="EMBL" id="JAWDGP010001166">
    <property type="protein sequence ID" value="KAK3793903.1"/>
    <property type="molecule type" value="Genomic_DNA"/>
</dbReference>
<dbReference type="PANTHER" id="PTHR24006">
    <property type="entry name" value="UBIQUITIN CARBOXYL-TERMINAL HYDROLASE"/>
    <property type="match status" value="1"/>
</dbReference>
<keyword evidence="6 7" id="KW-0788">Thiol protease</keyword>
<keyword evidence="10" id="KW-1185">Reference proteome</keyword>
<comment type="caution">
    <text evidence="9">The sequence shown here is derived from an EMBL/GenBank/DDBJ whole genome shotgun (WGS) entry which is preliminary data.</text>
</comment>
<dbReference type="PROSITE" id="PS50235">
    <property type="entry name" value="USP_3"/>
    <property type="match status" value="1"/>
</dbReference>
<dbReference type="InterPro" id="IPR018200">
    <property type="entry name" value="USP_CS"/>
</dbReference>
<keyword evidence="5 7" id="KW-0378">Hydrolase</keyword>
<keyword evidence="4 7" id="KW-0833">Ubl conjugation pathway</keyword>
<keyword evidence="3 7" id="KW-0645">Protease</keyword>
<feature type="domain" description="USP" evidence="8">
    <location>
        <begin position="36"/>
        <end position="481"/>
    </location>
</feature>
<evidence type="ECO:0000256" key="1">
    <source>
        <dbReference type="ARBA" id="ARBA00000707"/>
    </source>
</evidence>
<dbReference type="AlphaFoldDB" id="A0AAE1E5S8"/>
<dbReference type="Gene3D" id="3.90.70.10">
    <property type="entry name" value="Cysteine proteinases"/>
    <property type="match status" value="1"/>
</dbReference>
<evidence type="ECO:0000256" key="7">
    <source>
        <dbReference type="RuleBase" id="RU366025"/>
    </source>
</evidence>
<dbReference type="CDD" id="cd02662">
    <property type="entry name" value="Peptidase_C19F"/>
    <property type="match status" value="1"/>
</dbReference>
<dbReference type="Proteomes" id="UP001283361">
    <property type="component" value="Unassembled WGS sequence"/>
</dbReference>
<dbReference type="GO" id="GO:0006508">
    <property type="term" value="P:proteolysis"/>
    <property type="evidence" value="ECO:0007669"/>
    <property type="project" value="UniProtKB-KW"/>
</dbReference>
<comment type="catalytic activity">
    <reaction evidence="1 7">
        <text>Thiol-dependent hydrolysis of ester, thioester, amide, peptide and isopeptide bonds formed by the C-terminal Gly of ubiquitin (a 76-residue protein attached to proteins as an intracellular targeting signal).</text>
        <dbReference type="EC" id="3.4.19.12"/>
    </reaction>
</comment>
<dbReference type="GO" id="GO:0005634">
    <property type="term" value="C:nucleus"/>
    <property type="evidence" value="ECO:0007669"/>
    <property type="project" value="TreeGrafter"/>
</dbReference>
<dbReference type="InterPro" id="IPR028889">
    <property type="entry name" value="USP"/>
</dbReference>
<comment type="similarity">
    <text evidence="2 7">Belongs to the peptidase C19 family.</text>
</comment>
<dbReference type="InterPro" id="IPR050164">
    <property type="entry name" value="Peptidase_C19"/>
</dbReference>
<evidence type="ECO:0000313" key="9">
    <source>
        <dbReference type="EMBL" id="KAK3793903.1"/>
    </source>
</evidence>
<sequence>MISRVALGVAGAVFAAVTGAYVMWGPTKRRPKDQCPGLVNIGNSCFLNSLLQAWAACPSLYSWLHRMMRSMSRNNEEGLLTSTIFKVIKVLNNEDDAAPDPFDPSQVFQALRVKRWVITADEQDAHELYNVLTGTLDEEASRYPSILSLFDIKHLQDPHNQYQDEARAYTRSKGLLPVLPLREVDEPTRGLLASQLQCLTCGLRSPVKYDVFDSLSLSIPKSYWGPLSVESLLQQFIRPEVVQGVECSGCAKLAGKDSVKSNFRKKVSLGKLPQVLCVHLPRTQWMNSGAVVKRFDHINFPDTLLMDRYVYSHAGAGDTNRDGLMGGSDLALQMIRPKAAVISSAPPPSSAPVNLLRTLHFDQQFTGTGLFLTSRGCPEIPRELSDINHNAPPEISTKFGCPLYGQPEFSYKLAAVVCHLGDVQLGHFVTYRRGVHDGGVDLKGASSLSPKWWLTSDSTVRRVSTQQVFSSEAYMLFYERIVQT</sequence>
<evidence type="ECO:0000256" key="4">
    <source>
        <dbReference type="ARBA" id="ARBA00022786"/>
    </source>
</evidence>
<organism evidence="9 10">
    <name type="scientific">Elysia crispata</name>
    <name type="common">lettuce slug</name>
    <dbReference type="NCBI Taxonomy" id="231223"/>
    <lineage>
        <taxon>Eukaryota</taxon>
        <taxon>Metazoa</taxon>
        <taxon>Spiralia</taxon>
        <taxon>Lophotrochozoa</taxon>
        <taxon>Mollusca</taxon>
        <taxon>Gastropoda</taxon>
        <taxon>Heterobranchia</taxon>
        <taxon>Euthyneura</taxon>
        <taxon>Panpulmonata</taxon>
        <taxon>Sacoglossa</taxon>
        <taxon>Placobranchoidea</taxon>
        <taxon>Plakobranchidae</taxon>
        <taxon>Elysia</taxon>
    </lineage>
</organism>
<evidence type="ECO:0000256" key="5">
    <source>
        <dbReference type="ARBA" id="ARBA00022801"/>
    </source>
</evidence>
<accession>A0AAE1E5S8</accession>
<evidence type="ECO:0000259" key="8">
    <source>
        <dbReference type="PROSITE" id="PS50235"/>
    </source>
</evidence>
<dbReference type="GO" id="GO:0005829">
    <property type="term" value="C:cytosol"/>
    <property type="evidence" value="ECO:0007669"/>
    <property type="project" value="TreeGrafter"/>
</dbReference>
<dbReference type="GO" id="GO:0016579">
    <property type="term" value="P:protein deubiquitination"/>
    <property type="evidence" value="ECO:0007669"/>
    <property type="project" value="InterPro"/>
</dbReference>
<dbReference type="EC" id="3.4.19.12" evidence="7"/>
<protein>
    <recommendedName>
        <fullName evidence="7">Ubiquitin carboxyl-terminal hydrolase</fullName>
        <ecNumber evidence="7">3.4.19.12</ecNumber>
    </recommendedName>
</protein>
<name>A0AAE1E5S8_9GAST</name>
<evidence type="ECO:0000256" key="3">
    <source>
        <dbReference type="ARBA" id="ARBA00022670"/>
    </source>
</evidence>
<gene>
    <name evidence="9" type="ORF">RRG08_033479</name>
</gene>
<dbReference type="GO" id="GO:0004843">
    <property type="term" value="F:cysteine-type deubiquitinase activity"/>
    <property type="evidence" value="ECO:0007669"/>
    <property type="project" value="UniProtKB-UniRule"/>
</dbReference>
<dbReference type="InterPro" id="IPR001394">
    <property type="entry name" value="Peptidase_C19_UCH"/>
</dbReference>
<dbReference type="PROSITE" id="PS00972">
    <property type="entry name" value="USP_1"/>
    <property type="match status" value="1"/>
</dbReference>
<dbReference type="SUPFAM" id="SSF54001">
    <property type="entry name" value="Cysteine proteinases"/>
    <property type="match status" value="1"/>
</dbReference>
<reference evidence="9" key="1">
    <citation type="journal article" date="2023" name="G3 (Bethesda)">
        <title>A reference genome for the long-term kleptoplast-retaining sea slug Elysia crispata morphotype clarki.</title>
        <authorList>
            <person name="Eastman K.E."/>
            <person name="Pendleton A.L."/>
            <person name="Shaikh M.A."/>
            <person name="Suttiyut T."/>
            <person name="Ogas R."/>
            <person name="Tomko P."/>
            <person name="Gavelis G."/>
            <person name="Widhalm J.R."/>
            <person name="Wisecaver J.H."/>
        </authorList>
    </citation>
    <scope>NUCLEOTIDE SEQUENCE</scope>
    <source>
        <strain evidence="9">ECLA1</strain>
    </source>
</reference>
<proteinExistence type="inferred from homology"/>